<evidence type="ECO:0000256" key="1">
    <source>
        <dbReference type="SAM" id="MobiDB-lite"/>
    </source>
</evidence>
<dbReference type="EMBL" id="JBHUCP010000046">
    <property type="protein sequence ID" value="MFD1534878.1"/>
    <property type="molecule type" value="Genomic_DNA"/>
</dbReference>
<proteinExistence type="predicted"/>
<protein>
    <submittedName>
        <fullName evidence="2">DUF2630 family protein</fullName>
    </submittedName>
</protein>
<reference evidence="3" key="1">
    <citation type="journal article" date="2019" name="Int. J. Syst. Evol. Microbiol.">
        <title>The Global Catalogue of Microorganisms (GCM) 10K type strain sequencing project: providing services to taxonomists for standard genome sequencing and annotation.</title>
        <authorList>
            <consortium name="The Broad Institute Genomics Platform"/>
            <consortium name="The Broad Institute Genome Sequencing Center for Infectious Disease"/>
            <person name="Wu L."/>
            <person name="Ma J."/>
        </authorList>
    </citation>
    <scope>NUCLEOTIDE SEQUENCE [LARGE SCALE GENOMIC DNA]</scope>
    <source>
        <strain evidence="3">JCM 12165</strain>
    </source>
</reference>
<dbReference type="Pfam" id="PF10944">
    <property type="entry name" value="DUF2630"/>
    <property type="match status" value="1"/>
</dbReference>
<dbReference type="InterPro" id="IPR020311">
    <property type="entry name" value="Uncharacterised_Rv0898c"/>
</dbReference>
<dbReference type="Proteomes" id="UP001597145">
    <property type="component" value="Unassembled WGS sequence"/>
</dbReference>
<organism evidence="2 3">
    <name type="scientific">Pseudonocardia aurantiaca</name>
    <dbReference type="NCBI Taxonomy" id="75290"/>
    <lineage>
        <taxon>Bacteria</taxon>
        <taxon>Bacillati</taxon>
        <taxon>Actinomycetota</taxon>
        <taxon>Actinomycetes</taxon>
        <taxon>Pseudonocardiales</taxon>
        <taxon>Pseudonocardiaceae</taxon>
        <taxon>Pseudonocardia</taxon>
    </lineage>
</organism>
<comment type="caution">
    <text evidence="2">The sequence shown here is derived from an EMBL/GenBank/DDBJ whole genome shotgun (WGS) entry which is preliminary data.</text>
</comment>
<name>A0ABW4FWM2_9PSEU</name>
<dbReference type="RefSeq" id="WP_379660106.1">
    <property type="nucleotide sequence ID" value="NZ_JBHUCP010000046.1"/>
</dbReference>
<accession>A0ABW4FWM2</accession>
<evidence type="ECO:0000313" key="2">
    <source>
        <dbReference type="EMBL" id="MFD1534878.1"/>
    </source>
</evidence>
<feature type="region of interest" description="Disordered" evidence="1">
    <location>
        <begin position="60"/>
        <end position="81"/>
    </location>
</feature>
<keyword evidence="3" id="KW-1185">Reference proteome</keyword>
<evidence type="ECO:0000313" key="3">
    <source>
        <dbReference type="Proteomes" id="UP001597145"/>
    </source>
</evidence>
<gene>
    <name evidence="2" type="ORF">ACFSCY_36240</name>
</gene>
<sequence length="81" mass="9486">MNDDNILDRITALVDREHELRGRRADGSLDERTEHHELRAAEVELDQCWDLLRQRRARRDFGEDPDEAVPRSASAVESYLQ</sequence>